<dbReference type="EMBL" id="JAUCMV010000001">
    <property type="protein sequence ID" value="KAK0423778.1"/>
    <property type="molecule type" value="Genomic_DNA"/>
</dbReference>
<comment type="caution">
    <text evidence="3">The sequence shown here is derived from an EMBL/GenBank/DDBJ whole genome shotgun (WGS) entry which is preliminary data.</text>
</comment>
<gene>
    <name evidence="3" type="ORF">QR680_008326</name>
</gene>
<evidence type="ECO:0000313" key="4">
    <source>
        <dbReference type="Proteomes" id="UP001175271"/>
    </source>
</evidence>
<keyword evidence="4" id="KW-1185">Reference proteome</keyword>
<keyword evidence="2" id="KW-1133">Transmembrane helix</keyword>
<keyword evidence="2" id="KW-0472">Membrane</keyword>
<keyword evidence="2" id="KW-0812">Transmembrane</keyword>
<accession>A0AA39IID8</accession>
<protein>
    <submittedName>
        <fullName evidence="3">Uncharacterized protein</fullName>
    </submittedName>
</protein>
<feature type="transmembrane region" description="Helical" evidence="2">
    <location>
        <begin position="57"/>
        <end position="79"/>
    </location>
</feature>
<evidence type="ECO:0000313" key="3">
    <source>
        <dbReference type="EMBL" id="KAK0423778.1"/>
    </source>
</evidence>
<proteinExistence type="predicted"/>
<feature type="region of interest" description="Disordered" evidence="1">
    <location>
        <begin position="87"/>
        <end position="117"/>
    </location>
</feature>
<evidence type="ECO:0000256" key="1">
    <source>
        <dbReference type="SAM" id="MobiDB-lite"/>
    </source>
</evidence>
<sequence length="117" mass="13532">MGNYKNRKDMLDDHGVPHRTSLTVDYLEQNSALVKHSDSESLQLPRKEIRLTTYRRLNYCLTTLLILALLAFLCVVYYYHYHPANNTSPGWHETTRHALKDRPTTTPVMKGSNDLGE</sequence>
<dbReference type="AlphaFoldDB" id="A0AA39IID8"/>
<evidence type="ECO:0000256" key="2">
    <source>
        <dbReference type="SAM" id="Phobius"/>
    </source>
</evidence>
<name>A0AA39IID8_9BILA</name>
<organism evidence="3 4">
    <name type="scientific">Steinernema hermaphroditum</name>
    <dbReference type="NCBI Taxonomy" id="289476"/>
    <lineage>
        <taxon>Eukaryota</taxon>
        <taxon>Metazoa</taxon>
        <taxon>Ecdysozoa</taxon>
        <taxon>Nematoda</taxon>
        <taxon>Chromadorea</taxon>
        <taxon>Rhabditida</taxon>
        <taxon>Tylenchina</taxon>
        <taxon>Panagrolaimomorpha</taxon>
        <taxon>Strongyloidoidea</taxon>
        <taxon>Steinernematidae</taxon>
        <taxon>Steinernema</taxon>
    </lineage>
</organism>
<dbReference type="Proteomes" id="UP001175271">
    <property type="component" value="Unassembled WGS sequence"/>
</dbReference>
<reference evidence="3" key="1">
    <citation type="submission" date="2023-06" db="EMBL/GenBank/DDBJ databases">
        <title>Genomic analysis of the entomopathogenic nematode Steinernema hermaphroditum.</title>
        <authorList>
            <person name="Schwarz E.M."/>
            <person name="Heppert J.K."/>
            <person name="Baniya A."/>
            <person name="Schwartz H.T."/>
            <person name="Tan C.-H."/>
            <person name="Antoshechkin I."/>
            <person name="Sternberg P.W."/>
            <person name="Goodrich-Blair H."/>
            <person name="Dillman A.R."/>
        </authorList>
    </citation>
    <scope>NUCLEOTIDE SEQUENCE</scope>
    <source>
        <strain evidence="3">PS9179</strain>
        <tissue evidence="3">Whole animal</tissue>
    </source>
</reference>
<feature type="compositionally biased region" description="Basic and acidic residues" evidence="1">
    <location>
        <begin position="93"/>
        <end position="103"/>
    </location>
</feature>